<dbReference type="EMBL" id="KJ575543">
    <property type="protein sequence ID" value="AIA09241.1"/>
    <property type="molecule type" value="Genomic_DNA"/>
</dbReference>
<reference evidence="1" key="1">
    <citation type="submission" date="2014-03" db="EMBL/GenBank/DDBJ databases">
        <title>Investigation in the Spread of Antibiotic-resistant Bacteria in the Jiulong River.</title>
        <authorList>
            <person name="Liang J."/>
            <person name="Lin M."/>
        </authorList>
    </citation>
    <scope>NUCLEOTIDE SEQUENCE</scope>
    <source>
        <strain evidence="1">C-X2B</strain>
    </source>
</reference>
<proteinExistence type="predicted"/>
<accession>A0A059WID9</accession>
<dbReference type="AlphaFoldDB" id="A0A059WID9"/>
<evidence type="ECO:0000313" key="1">
    <source>
        <dbReference type="EMBL" id="AIA09241.1"/>
    </source>
</evidence>
<sequence>MIAAANFSSASWISSRLSKRIRSLPKPANQLCVLSTTHRCLPSRSLLSMPRLAIRPMMPRCLRWARHRLKS</sequence>
<organism evidence="1">
    <name type="scientific">Comamonas jiangduensis</name>
    <dbReference type="NCBI Taxonomy" id="1194168"/>
    <lineage>
        <taxon>Bacteria</taxon>
        <taxon>Pseudomonadati</taxon>
        <taxon>Pseudomonadota</taxon>
        <taxon>Betaproteobacteria</taxon>
        <taxon>Burkholderiales</taxon>
        <taxon>Comamonadaceae</taxon>
        <taxon>Comamonas</taxon>
    </lineage>
</organism>
<protein>
    <submittedName>
        <fullName evidence="1">Uncharacterized protein</fullName>
    </submittedName>
</protein>
<name>A0A059WID9_9BURK</name>